<keyword evidence="7 8" id="KW-0472">Membrane</keyword>
<dbReference type="CDD" id="cd13123">
    <property type="entry name" value="MATE_MurJ_like"/>
    <property type="match status" value="1"/>
</dbReference>
<keyword evidence="11" id="KW-1185">Reference proteome</keyword>
<dbReference type="KEGG" id="dau:Daud_1684"/>
<evidence type="ECO:0000256" key="8">
    <source>
        <dbReference type="HAMAP-Rule" id="MF_02078"/>
    </source>
</evidence>
<keyword evidence="3 8" id="KW-0812">Transmembrane</keyword>
<dbReference type="AlphaFoldDB" id="B1I6T9"/>
<dbReference type="NCBIfam" id="TIGR01695">
    <property type="entry name" value="murJ_mviN"/>
    <property type="match status" value="1"/>
</dbReference>
<feature type="transmembrane region" description="Helical" evidence="8">
    <location>
        <begin position="362"/>
        <end position="384"/>
    </location>
</feature>
<keyword evidence="4 8" id="KW-0133">Cell shape</keyword>
<sequence length="556" mass="58903">MRGTRRGTATDRRLMLNGRRIAGAAAAVVVITVISKILGFGREAALAAVFGASGATDAYLVAMIIPSLLFGVVGTTITTVGIPLFAEYIHDPARRRELAGLLWSTFHGIVVFLGLVVLVAWLLTPWLVRLMAPGFEGEQAQLTVLLVRVLLPAAVFMGLAGWAQGVLNAHQRFTAPAAMGIPYNVIIIAAILLSGRWWGIEGVAVATLLGIAAQFLIQLPTFRRLGLSYRPLFDLGHPGLRRMLLLAGPVIIGVGANQLNVIVDRMLASGLAEGSISALNYAQKALGLPVGLFALPLVTVLYSSLSRHNVVGDAAAFRETLARGLSVLGFLMIPMTVGLIVLRADFVRFLFQRGAFDDADAAMTGTAVLFYSLGILFIVWWDYLNRTFYALQDTATPMWTGLAAVAVNIGLNLALVRVMGLGGLALASSAAALVGFGLILWRLRRRLGRIGGRRLAIETGKVCLAAGLMGLAVWRANEALAAGAWGLLAEQLVQALGGGALGDFAAAGVKLIGLIAFGGLVYTVLCRLLRVREMALVWELGRSVLGRLAGANRQAG</sequence>
<evidence type="ECO:0000256" key="9">
    <source>
        <dbReference type="PIRNR" id="PIRNR002869"/>
    </source>
</evidence>
<accession>B1I6T9</accession>
<evidence type="ECO:0000256" key="5">
    <source>
        <dbReference type="ARBA" id="ARBA00022984"/>
    </source>
</evidence>
<dbReference type="HOGENOM" id="CLU_006797_5_2_9"/>
<dbReference type="EMBL" id="CP000860">
    <property type="protein sequence ID" value="ACA60184.1"/>
    <property type="molecule type" value="Genomic_DNA"/>
</dbReference>
<feature type="transmembrane region" description="Helical" evidence="8">
    <location>
        <begin position="98"/>
        <end position="122"/>
    </location>
</feature>
<dbReference type="GO" id="GO:0009252">
    <property type="term" value="P:peptidoglycan biosynthetic process"/>
    <property type="evidence" value="ECO:0007669"/>
    <property type="project" value="UniProtKB-UniRule"/>
</dbReference>
<dbReference type="eggNOG" id="COG0728">
    <property type="taxonomic scope" value="Bacteria"/>
</dbReference>
<keyword evidence="8 9" id="KW-0813">Transport</keyword>
<proteinExistence type="inferred from homology"/>
<dbReference type="Proteomes" id="UP000008544">
    <property type="component" value="Chromosome"/>
</dbReference>
<comment type="subcellular location">
    <subcellularLocation>
        <location evidence="1 8">Cell membrane</location>
        <topology evidence="1 8">Multi-pass membrane protein</topology>
    </subcellularLocation>
</comment>
<dbReference type="STRING" id="477974.Daud_1684"/>
<keyword evidence="2 8" id="KW-1003">Cell membrane</keyword>
<dbReference type="Pfam" id="PF03023">
    <property type="entry name" value="MurJ"/>
    <property type="match status" value="1"/>
</dbReference>
<comment type="function">
    <text evidence="8 9">Involved in peptidoglycan biosynthesis. Transports lipid-linked peptidoglycan precursors from the inner to the outer leaflet of the cytoplasmic membrane.</text>
</comment>
<dbReference type="GO" id="GO:0005886">
    <property type="term" value="C:plasma membrane"/>
    <property type="evidence" value="ECO:0007669"/>
    <property type="project" value="UniProtKB-SubCell"/>
</dbReference>
<dbReference type="PANTHER" id="PTHR47019:SF1">
    <property type="entry name" value="LIPID II FLIPPASE MURJ"/>
    <property type="match status" value="1"/>
</dbReference>
<dbReference type="GO" id="GO:0015648">
    <property type="term" value="F:lipid-linked peptidoglycan transporter activity"/>
    <property type="evidence" value="ECO:0007669"/>
    <property type="project" value="UniProtKB-UniRule"/>
</dbReference>
<feature type="transmembrane region" description="Helical" evidence="8">
    <location>
        <begin position="396"/>
        <end position="415"/>
    </location>
</feature>
<feature type="transmembrane region" description="Helical" evidence="8">
    <location>
        <begin position="243"/>
        <end position="261"/>
    </location>
</feature>
<feature type="transmembrane region" description="Helical" evidence="8">
    <location>
        <begin position="142"/>
        <end position="163"/>
    </location>
</feature>
<evidence type="ECO:0000256" key="6">
    <source>
        <dbReference type="ARBA" id="ARBA00022989"/>
    </source>
</evidence>
<evidence type="ECO:0000256" key="7">
    <source>
        <dbReference type="ARBA" id="ARBA00023136"/>
    </source>
</evidence>
<dbReference type="PANTHER" id="PTHR47019">
    <property type="entry name" value="LIPID II FLIPPASE MURJ"/>
    <property type="match status" value="1"/>
</dbReference>
<dbReference type="HAMAP" id="MF_02078">
    <property type="entry name" value="MurJ_MviN"/>
    <property type="match status" value="1"/>
</dbReference>
<feature type="transmembrane region" description="Helical" evidence="8">
    <location>
        <begin position="504"/>
        <end position="525"/>
    </location>
</feature>
<dbReference type="PRINTS" id="PR01806">
    <property type="entry name" value="VIRFACTRMVIN"/>
</dbReference>
<dbReference type="GO" id="GO:0071555">
    <property type="term" value="P:cell wall organization"/>
    <property type="evidence" value="ECO:0007669"/>
    <property type="project" value="UniProtKB-UniRule"/>
</dbReference>
<dbReference type="UniPathway" id="UPA00219"/>
<evidence type="ECO:0000313" key="11">
    <source>
        <dbReference type="Proteomes" id="UP000008544"/>
    </source>
</evidence>
<protein>
    <recommendedName>
        <fullName evidence="8">Probable lipid II flippase MurJ</fullName>
    </recommendedName>
</protein>
<feature type="transmembrane region" description="Helical" evidence="8">
    <location>
        <begin position="21"/>
        <end position="39"/>
    </location>
</feature>
<evidence type="ECO:0000256" key="3">
    <source>
        <dbReference type="ARBA" id="ARBA00022692"/>
    </source>
</evidence>
<keyword evidence="8 9" id="KW-0961">Cell wall biogenesis/degradation</keyword>
<evidence type="ECO:0000256" key="2">
    <source>
        <dbReference type="ARBA" id="ARBA00022475"/>
    </source>
</evidence>
<evidence type="ECO:0000256" key="1">
    <source>
        <dbReference type="ARBA" id="ARBA00004651"/>
    </source>
</evidence>
<keyword evidence="5 8" id="KW-0573">Peptidoglycan synthesis</keyword>
<reference evidence="10 11" key="2">
    <citation type="journal article" date="2008" name="Science">
        <title>Environmental genomics reveals a single-species ecosystem deep within Earth.</title>
        <authorList>
            <person name="Chivian D."/>
            <person name="Brodie E.L."/>
            <person name="Alm E.J."/>
            <person name="Culley D.E."/>
            <person name="Dehal P.S."/>
            <person name="Desantis T.Z."/>
            <person name="Gihring T.M."/>
            <person name="Lapidus A."/>
            <person name="Lin L.H."/>
            <person name="Lowry S.R."/>
            <person name="Moser D.P."/>
            <person name="Richardson P.M."/>
            <person name="Southam G."/>
            <person name="Wanger G."/>
            <person name="Pratt L.M."/>
            <person name="Andersen G.L."/>
            <person name="Hazen T.C."/>
            <person name="Brockman F.J."/>
            <person name="Arkin A.P."/>
            <person name="Onstott T.C."/>
        </authorList>
    </citation>
    <scope>NUCLEOTIDE SEQUENCE [LARGE SCALE GENOMIC DNA]</scope>
    <source>
        <strain evidence="10 11">MP104C</strain>
    </source>
</reference>
<comment type="pathway">
    <text evidence="8">Cell wall biogenesis; peptidoglycan biosynthesis.</text>
</comment>
<feature type="transmembrane region" description="Helical" evidence="8">
    <location>
        <begin position="281"/>
        <end position="303"/>
    </location>
</feature>
<keyword evidence="6 8" id="KW-1133">Transmembrane helix</keyword>
<dbReference type="GO" id="GO:0008360">
    <property type="term" value="P:regulation of cell shape"/>
    <property type="evidence" value="ECO:0007669"/>
    <property type="project" value="UniProtKB-UniRule"/>
</dbReference>
<feature type="transmembrane region" description="Helical" evidence="8">
    <location>
        <begin position="175"/>
        <end position="197"/>
    </location>
</feature>
<comment type="similarity">
    <text evidence="8 9">Belongs to the MurJ/MviN family.</text>
</comment>
<reference evidence="11" key="1">
    <citation type="submission" date="2007-10" db="EMBL/GenBank/DDBJ databases">
        <title>Complete sequence of chromosome of Desulforudis audaxviator MP104C.</title>
        <authorList>
            <person name="Copeland A."/>
            <person name="Lucas S."/>
            <person name="Lapidus A."/>
            <person name="Barry K."/>
            <person name="Glavina del Rio T."/>
            <person name="Dalin E."/>
            <person name="Tice H."/>
            <person name="Bruce D."/>
            <person name="Pitluck S."/>
            <person name="Lowry S.R."/>
            <person name="Larimer F."/>
            <person name="Land M.L."/>
            <person name="Hauser L."/>
            <person name="Kyrpides N."/>
            <person name="Ivanova N.N."/>
            <person name="Richardson P."/>
        </authorList>
    </citation>
    <scope>NUCLEOTIDE SEQUENCE [LARGE SCALE GENOMIC DNA]</scope>
    <source>
        <strain evidence="11">MP104C</strain>
    </source>
</reference>
<dbReference type="PIRSF" id="PIRSF002869">
    <property type="entry name" value="MviN"/>
    <property type="match status" value="1"/>
</dbReference>
<evidence type="ECO:0000256" key="4">
    <source>
        <dbReference type="ARBA" id="ARBA00022960"/>
    </source>
</evidence>
<dbReference type="GO" id="GO:0034204">
    <property type="term" value="P:lipid translocation"/>
    <property type="evidence" value="ECO:0007669"/>
    <property type="project" value="TreeGrafter"/>
</dbReference>
<name>B1I6T9_DESAP</name>
<feature type="transmembrane region" description="Helical" evidence="8">
    <location>
        <begin position="324"/>
        <end position="342"/>
    </location>
</feature>
<dbReference type="OrthoDB" id="9804143at2"/>
<dbReference type="InterPro" id="IPR004268">
    <property type="entry name" value="MurJ"/>
</dbReference>
<organism evidence="10 11">
    <name type="scientific">Desulforudis audaxviator (strain MP104C)</name>
    <dbReference type="NCBI Taxonomy" id="477974"/>
    <lineage>
        <taxon>Bacteria</taxon>
        <taxon>Bacillati</taxon>
        <taxon>Bacillota</taxon>
        <taxon>Clostridia</taxon>
        <taxon>Thermoanaerobacterales</taxon>
        <taxon>Candidatus Desulforudaceae</taxon>
        <taxon>Candidatus Desulforudis</taxon>
    </lineage>
</organism>
<feature type="transmembrane region" description="Helical" evidence="8">
    <location>
        <begin position="203"/>
        <end position="222"/>
    </location>
</feature>
<dbReference type="InterPro" id="IPR051050">
    <property type="entry name" value="Lipid_II_flippase_MurJ/MviN"/>
</dbReference>
<feature type="transmembrane region" description="Helical" evidence="8">
    <location>
        <begin position="59"/>
        <end position="86"/>
    </location>
</feature>
<feature type="transmembrane region" description="Helical" evidence="8">
    <location>
        <begin position="462"/>
        <end position="484"/>
    </location>
</feature>
<gene>
    <name evidence="8" type="primary">murJ</name>
    <name evidence="10" type="ordered locus">Daud_1684</name>
</gene>
<evidence type="ECO:0000313" key="10">
    <source>
        <dbReference type="EMBL" id="ACA60184.1"/>
    </source>
</evidence>
<feature type="transmembrane region" description="Helical" evidence="8">
    <location>
        <begin position="421"/>
        <end position="441"/>
    </location>
</feature>